<accession>A0ABN9R3I7</accession>
<protein>
    <submittedName>
        <fullName evidence="2">Uncharacterized protein</fullName>
    </submittedName>
</protein>
<reference evidence="2" key="1">
    <citation type="submission" date="2023-10" db="EMBL/GenBank/DDBJ databases">
        <authorList>
            <person name="Chen Y."/>
            <person name="Shah S."/>
            <person name="Dougan E. K."/>
            <person name="Thang M."/>
            <person name="Chan C."/>
        </authorList>
    </citation>
    <scope>NUCLEOTIDE SEQUENCE [LARGE SCALE GENOMIC DNA]</scope>
</reference>
<proteinExistence type="predicted"/>
<feature type="compositionally biased region" description="Polar residues" evidence="1">
    <location>
        <begin position="1"/>
        <end position="10"/>
    </location>
</feature>
<feature type="non-terminal residue" evidence="2">
    <location>
        <position position="1"/>
    </location>
</feature>
<evidence type="ECO:0000313" key="2">
    <source>
        <dbReference type="EMBL" id="CAK0812850.1"/>
    </source>
</evidence>
<feature type="compositionally biased region" description="Basic residues" evidence="1">
    <location>
        <begin position="25"/>
        <end position="42"/>
    </location>
</feature>
<sequence>KIATPGSQGMSFFVPRQAAWPARPARPRRHGSRRRRRHRARRAAGAAGHAGHAAIRQGGWAPVPAGPARAAWHAAARQGGPARPAAPGRGPEGGGHGRAGRQHAGARAGPDAPGAAPARGRPAGCGHGDAGEGRPAGHGRLGLHAEGRRRHGAVRPRGGRGGARG</sequence>
<gene>
    <name evidence="2" type="ORF">PCOR1329_LOCUS17004</name>
</gene>
<feature type="region of interest" description="Disordered" evidence="1">
    <location>
        <begin position="1"/>
        <end position="165"/>
    </location>
</feature>
<feature type="compositionally biased region" description="Basic residues" evidence="1">
    <location>
        <begin position="147"/>
        <end position="158"/>
    </location>
</feature>
<feature type="non-terminal residue" evidence="2">
    <location>
        <position position="165"/>
    </location>
</feature>
<feature type="compositionally biased region" description="Gly residues" evidence="1">
    <location>
        <begin position="123"/>
        <end position="140"/>
    </location>
</feature>
<dbReference type="Proteomes" id="UP001189429">
    <property type="component" value="Unassembled WGS sequence"/>
</dbReference>
<evidence type="ECO:0000256" key="1">
    <source>
        <dbReference type="SAM" id="MobiDB-lite"/>
    </source>
</evidence>
<feature type="compositionally biased region" description="Low complexity" evidence="1">
    <location>
        <begin position="66"/>
        <end position="89"/>
    </location>
</feature>
<comment type="caution">
    <text evidence="2">The sequence shown here is derived from an EMBL/GenBank/DDBJ whole genome shotgun (WGS) entry which is preliminary data.</text>
</comment>
<feature type="compositionally biased region" description="Low complexity" evidence="1">
    <location>
        <begin position="43"/>
        <end position="56"/>
    </location>
</feature>
<dbReference type="EMBL" id="CAUYUJ010005239">
    <property type="protein sequence ID" value="CAK0812850.1"/>
    <property type="molecule type" value="Genomic_DNA"/>
</dbReference>
<evidence type="ECO:0000313" key="3">
    <source>
        <dbReference type="Proteomes" id="UP001189429"/>
    </source>
</evidence>
<name>A0ABN9R3I7_9DINO</name>
<keyword evidence="3" id="KW-1185">Reference proteome</keyword>
<feature type="compositionally biased region" description="Low complexity" evidence="1">
    <location>
        <begin position="102"/>
        <end position="122"/>
    </location>
</feature>
<organism evidence="2 3">
    <name type="scientific">Prorocentrum cordatum</name>
    <dbReference type="NCBI Taxonomy" id="2364126"/>
    <lineage>
        <taxon>Eukaryota</taxon>
        <taxon>Sar</taxon>
        <taxon>Alveolata</taxon>
        <taxon>Dinophyceae</taxon>
        <taxon>Prorocentrales</taxon>
        <taxon>Prorocentraceae</taxon>
        <taxon>Prorocentrum</taxon>
    </lineage>
</organism>